<evidence type="ECO:0000256" key="3">
    <source>
        <dbReference type="SAM" id="MobiDB-lite"/>
    </source>
</evidence>
<proteinExistence type="predicted"/>
<feature type="region of interest" description="Disordered" evidence="3">
    <location>
        <begin position="141"/>
        <end position="161"/>
    </location>
</feature>
<name>A0AAW1V435_9CUCU</name>
<organism evidence="4 5">
    <name type="scientific">Henosepilachna vigintioctopunctata</name>
    <dbReference type="NCBI Taxonomy" id="420089"/>
    <lineage>
        <taxon>Eukaryota</taxon>
        <taxon>Metazoa</taxon>
        <taxon>Ecdysozoa</taxon>
        <taxon>Arthropoda</taxon>
        <taxon>Hexapoda</taxon>
        <taxon>Insecta</taxon>
        <taxon>Pterygota</taxon>
        <taxon>Neoptera</taxon>
        <taxon>Endopterygota</taxon>
        <taxon>Coleoptera</taxon>
        <taxon>Polyphaga</taxon>
        <taxon>Cucujiformia</taxon>
        <taxon>Coccinelloidea</taxon>
        <taxon>Coccinellidae</taxon>
        <taxon>Epilachninae</taxon>
        <taxon>Epilachnini</taxon>
        <taxon>Henosepilachna</taxon>
    </lineage>
</organism>
<dbReference type="Pfam" id="PF06625">
    <property type="entry name" value="DUF1151"/>
    <property type="match status" value="1"/>
</dbReference>
<evidence type="ECO:0000313" key="4">
    <source>
        <dbReference type="EMBL" id="KAK9889838.1"/>
    </source>
</evidence>
<evidence type="ECO:0008006" key="6">
    <source>
        <dbReference type="Google" id="ProtNLM"/>
    </source>
</evidence>
<dbReference type="InterPro" id="IPR009533">
    <property type="entry name" value="FAM107"/>
</dbReference>
<reference evidence="4 5" key="1">
    <citation type="submission" date="2023-03" db="EMBL/GenBank/DDBJ databases">
        <title>Genome insight into feeding habits of ladybird beetles.</title>
        <authorList>
            <person name="Li H.-S."/>
            <person name="Huang Y.-H."/>
            <person name="Pang H."/>
        </authorList>
    </citation>
    <scope>NUCLEOTIDE SEQUENCE [LARGE SCALE GENOMIC DNA]</scope>
    <source>
        <strain evidence="4">SYSU_2023b</strain>
        <tissue evidence="4">Whole body</tissue>
    </source>
</reference>
<comment type="caution">
    <text evidence="4">The sequence shown here is derived from an EMBL/GenBank/DDBJ whole genome shotgun (WGS) entry which is preliminary data.</text>
</comment>
<dbReference type="AlphaFoldDB" id="A0AAW1V435"/>
<evidence type="ECO:0000313" key="5">
    <source>
        <dbReference type="Proteomes" id="UP001431783"/>
    </source>
</evidence>
<protein>
    <recommendedName>
        <fullName evidence="6">Protein FAM107B</fullName>
    </recommendedName>
</protein>
<dbReference type="Proteomes" id="UP001431783">
    <property type="component" value="Unassembled WGS sequence"/>
</dbReference>
<sequence>MDNAFEETLIHDLTTKSSITHSAIEELKSKLITKEIDADGTMIPETEKRTADHNHSSAPHLDEDGLIIPRKPANPVKENPERQNLHKELAFYQKIGKNVLNQKSELQRALEKQKDNLAKKELENNIQARQPELEKVIAERAKKLEGKTNDSQNEDDKVLNSDFLQARMKLKTRTDSK</sequence>
<dbReference type="PANTHER" id="PTHR16768:SF5">
    <property type="entry name" value="FI14214P"/>
    <property type="match status" value="1"/>
</dbReference>
<evidence type="ECO:0000256" key="2">
    <source>
        <dbReference type="SAM" id="Coils"/>
    </source>
</evidence>
<feature type="coiled-coil region" evidence="2">
    <location>
        <begin position="96"/>
        <end position="130"/>
    </location>
</feature>
<dbReference type="PANTHER" id="PTHR16768">
    <property type="entry name" value="DOWN REGULATED IN RENAL CARCINOMA 1/TU3A"/>
    <property type="match status" value="1"/>
</dbReference>
<dbReference type="EMBL" id="JARQZJ010000123">
    <property type="protein sequence ID" value="KAK9889838.1"/>
    <property type="molecule type" value="Genomic_DNA"/>
</dbReference>
<evidence type="ECO:0000256" key="1">
    <source>
        <dbReference type="ARBA" id="ARBA00023054"/>
    </source>
</evidence>
<feature type="compositionally biased region" description="Basic and acidic residues" evidence="3">
    <location>
        <begin position="48"/>
        <end position="63"/>
    </location>
</feature>
<feature type="region of interest" description="Disordered" evidence="3">
    <location>
        <begin position="48"/>
        <end position="83"/>
    </location>
</feature>
<accession>A0AAW1V435</accession>
<keyword evidence="5" id="KW-1185">Reference proteome</keyword>
<gene>
    <name evidence="4" type="ORF">WA026_007204</name>
</gene>
<keyword evidence="1 2" id="KW-0175">Coiled coil</keyword>
<feature type="compositionally biased region" description="Basic and acidic residues" evidence="3">
    <location>
        <begin position="141"/>
        <end position="159"/>
    </location>
</feature>